<feature type="compositionally biased region" description="Low complexity" evidence="1">
    <location>
        <begin position="1038"/>
        <end position="1060"/>
    </location>
</feature>
<feature type="region of interest" description="Disordered" evidence="1">
    <location>
        <begin position="730"/>
        <end position="1004"/>
    </location>
</feature>
<dbReference type="OrthoDB" id="3058872at2759"/>
<feature type="region of interest" description="Disordered" evidence="1">
    <location>
        <begin position="1"/>
        <end position="419"/>
    </location>
</feature>
<proteinExistence type="predicted"/>
<name>K5VVI5_PHACS</name>
<keyword evidence="2" id="KW-0472">Membrane</keyword>
<feature type="compositionally biased region" description="Low complexity" evidence="1">
    <location>
        <begin position="170"/>
        <end position="180"/>
    </location>
</feature>
<feature type="compositionally biased region" description="Low complexity" evidence="1">
    <location>
        <begin position="762"/>
        <end position="786"/>
    </location>
</feature>
<sequence>MLSSQDRHVSAPRKHYESDPDRPRHTTASTQRYTSEYGVGTAMPDKPHRNSRRADTSGNPLAFESVPSANKYSSPREQPYMRGPSYYTSSEPQAQVPTGPMTVTGVASSSRSRAHDPDIYAYAKRKTDKQSPRSSEEKIYGADQIKPSRATQQLRSGHHTANPVPQSGTAYAASSQYQSARDATSSSMHHKDRNKDQGEHRERRRDRRRDQERIHEEEERLRERAAIEKELEKQRRREERRTERDREKERERRREERELERARRHGSRARDESRTVNTVYPNAALVASKHQGSTDQVPSSSSNVALPSTQYAIAAGNRPHVTNDPRRDNISSMQTAPPHVPEKERKARRSQRDKVLAQQYAQDSGVSSSEQEQARERLTRDRRHALRDANGDAHYSGPSGSENERGPGYERRKYKAAQDPYAALRQHSVGPQVNANMPSSIQHGSYGPADAETPVVRSKTPFTPGQDRARDVGPMPVQMQSSTQSGQQLSYHDLGSQQQSRTLSHRPSQSDMPRGYGTGPMSNPAYAPHAAQSQSTATPFSVGTQGGPGNQPTVHRETALGVEGIHPSTTYPSSVTAPIVTATPPSMTVPTRPSPAHNQQSLPTKISHGTPPTKNIDAQIRHDGTNAPGHHAKLNIYHSPHYAASAEIFVPGMHQPQTQSVTVNTTTVKDLAAKFPLNEDILTSASSSTLNAGTNRSEQGPAALAQYPPGANLTTQGYPNRELVPQVWLPPDNHNTTASQKQPAPFENDVPIPIPYPKSMIPGSAPSQPMASSAAYQQQPSARPQATPLQSKTSPMPPQAHIPTHTVPNPVNVAPKIAQPPVSTSASGNFSAASHSPGQSFQQPPQRSPSTLNGIPLMSSGTPKQSPSMRLKARNGSTETVVYPGAKASPSHSARHIPHRTSTGNLQAPSRPDTNPSRPQPASHEYPDTSRYRPQPAGYSTPNPTFNYQPPIANQSNDSYSQPTHSHHTRSASQPVLPNPTYDSHGHAPRSHTLPAAVPPSPAAAPSASAIAAAYRSGMYGTDSAVRSQPLPDKRVPSRAAPSPAPTYPAQQQQPPSALPKTAYALQATRGAALSTTPSAARVNGPAATGHSRSVSDPQQMVMAGRVAISGHPSTPAPAKAQLTSPSEQELLMTPSSLAPSMLKGGSNQGGNQTPFPTSRPAPQQFAKPPSTKESTRKRGGLFGIFRSRSSPPKQDARVADALADPPVAKPRQRSTSQGTINAVAASVRNIIAPHPHPSRSAAPQPAPNPPPTSTPRTSGERSRTRAPAGNDSESVRSMRRREPSSPPPPPQVLASRPVRTVSEQPVQIGPNAKVFTPFRLITKRHRTVSAASNEADHGTQATSTIIGGESARSSTAGRLSPPIPLRDPKAATEVWINQEEAELMDRGTWRRRRPGVVFDPQSEQATSVIMALSARIDDFFTTSGFLVFAYAVSVALRGWLLDCDIPL</sequence>
<feature type="compositionally biased region" description="Basic and acidic residues" evidence="1">
    <location>
        <begin position="1"/>
        <end position="24"/>
    </location>
</feature>
<keyword evidence="2" id="KW-1133">Transmembrane helix</keyword>
<organism evidence="3 4">
    <name type="scientific">Phanerochaete carnosa (strain HHB-10118-sp)</name>
    <name type="common">White-rot fungus</name>
    <name type="synonym">Peniophora carnosa</name>
    <dbReference type="NCBI Taxonomy" id="650164"/>
    <lineage>
        <taxon>Eukaryota</taxon>
        <taxon>Fungi</taxon>
        <taxon>Dikarya</taxon>
        <taxon>Basidiomycota</taxon>
        <taxon>Agaricomycotina</taxon>
        <taxon>Agaricomycetes</taxon>
        <taxon>Polyporales</taxon>
        <taxon>Phanerochaetaceae</taxon>
        <taxon>Phanerochaete</taxon>
    </lineage>
</organism>
<feature type="compositionally biased region" description="Polar residues" evidence="1">
    <location>
        <begin position="585"/>
        <end position="604"/>
    </location>
</feature>
<gene>
    <name evidence="3" type="ORF">PHACADRAFT_209070</name>
</gene>
<feature type="compositionally biased region" description="Polar residues" evidence="1">
    <location>
        <begin position="938"/>
        <end position="964"/>
    </location>
</feature>
<dbReference type="HOGENOM" id="CLU_253835_0_0_1"/>
<feature type="compositionally biased region" description="Basic and acidic residues" evidence="1">
    <location>
        <begin position="208"/>
        <end position="261"/>
    </location>
</feature>
<feature type="compositionally biased region" description="Polar residues" evidence="1">
    <location>
        <begin position="733"/>
        <end position="742"/>
    </location>
</feature>
<evidence type="ECO:0000256" key="1">
    <source>
        <dbReference type="SAM" id="MobiDB-lite"/>
    </source>
</evidence>
<feature type="compositionally biased region" description="Polar residues" evidence="1">
    <location>
        <begin position="86"/>
        <end position="96"/>
    </location>
</feature>
<feature type="compositionally biased region" description="Basic and acidic residues" evidence="1">
    <location>
        <begin position="1274"/>
        <end position="1284"/>
    </location>
</feature>
<dbReference type="KEGG" id="pco:PHACADRAFT_209070"/>
<feature type="compositionally biased region" description="Polar residues" evidence="1">
    <location>
        <begin position="478"/>
        <end position="511"/>
    </location>
</feature>
<feature type="region of interest" description="Disordered" evidence="1">
    <location>
        <begin position="688"/>
        <end position="716"/>
    </location>
</feature>
<feature type="region of interest" description="Disordered" evidence="1">
    <location>
        <begin position="585"/>
        <end position="611"/>
    </location>
</feature>
<dbReference type="InParanoid" id="K5VVI5"/>
<feature type="compositionally biased region" description="Basic and acidic residues" evidence="1">
    <location>
        <begin position="128"/>
        <end position="140"/>
    </location>
</feature>
<feature type="compositionally biased region" description="Polar residues" evidence="1">
    <location>
        <begin position="1340"/>
        <end position="1358"/>
    </location>
</feature>
<evidence type="ECO:0000256" key="2">
    <source>
        <dbReference type="SAM" id="Phobius"/>
    </source>
</evidence>
<feature type="compositionally biased region" description="Polar residues" evidence="1">
    <location>
        <begin position="67"/>
        <end position="76"/>
    </location>
</feature>
<feature type="compositionally biased region" description="Polar residues" evidence="1">
    <location>
        <begin position="431"/>
        <end position="443"/>
    </location>
</feature>
<feature type="region of interest" description="Disordered" evidence="1">
    <location>
        <begin position="1330"/>
        <end position="1365"/>
    </location>
</feature>
<feature type="compositionally biased region" description="Polar residues" evidence="1">
    <location>
        <begin position="900"/>
        <end position="917"/>
    </location>
</feature>
<feature type="region of interest" description="Disordered" evidence="1">
    <location>
        <begin position="1234"/>
        <end position="1306"/>
    </location>
</feature>
<feature type="compositionally biased region" description="Polar residues" evidence="1">
    <location>
        <begin position="531"/>
        <end position="543"/>
    </location>
</feature>
<feature type="region of interest" description="Disordered" evidence="1">
    <location>
        <begin position="1022"/>
        <end position="1098"/>
    </location>
</feature>
<feature type="compositionally biased region" description="Polar residues" evidence="1">
    <location>
        <begin position="688"/>
        <end position="698"/>
    </location>
</feature>
<feature type="compositionally biased region" description="Polar residues" evidence="1">
    <location>
        <begin position="859"/>
        <end position="868"/>
    </location>
</feature>
<feature type="compositionally biased region" description="Pro residues" evidence="1">
    <location>
        <begin position="1245"/>
        <end position="1254"/>
    </location>
</feature>
<feature type="compositionally biased region" description="Low complexity" evidence="1">
    <location>
        <begin position="836"/>
        <end position="850"/>
    </location>
</feature>
<feature type="region of interest" description="Disordered" evidence="1">
    <location>
        <begin position="1109"/>
        <end position="1128"/>
    </location>
</feature>
<feature type="compositionally biased region" description="Polar residues" evidence="1">
    <location>
        <begin position="359"/>
        <end position="371"/>
    </location>
</feature>
<feature type="compositionally biased region" description="Polar residues" evidence="1">
    <location>
        <begin position="290"/>
        <end position="311"/>
    </location>
</feature>
<reference evidence="3 4" key="1">
    <citation type="journal article" date="2012" name="BMC Genomics">
        <title>Comparative genomics of the white-rot fungi, Phanerochaete carnosa and P. chrysosporium, to elucidate the genetic basis of the distinct wood types they colonize.</title>
        <authorList>
            <person name="Suzuki H."/>
            <person name="MacDonald J."/>
            <person name="Syed K."/>
            <person name="Salamov A."/>
            <person name="Hori C."/>
            <person name="Aerts A."/>
            <person name="Henrissat B."/>
            <person name="Wiebenga A."/>
            <person name="vanKuyk P.A."/>
            <person name="Barry K."/>
            <person name="Lindquist E."/>
            <person name="LaButti K."/>
            <person name="Lapidus A."/>
            <person name="Lucas S."/>
            <person name="Coutinho P."/>
            <person name="Gong Y."/>
            <person name="Samejima M."/>
            <person name="Mahadevan R."/>
            <person name="Abou-Zaid M."/>
            <person name="de Vries R.P."/>
            <person name="Igarashi K."/>
            <person name="Yadav J.S."/>
            <person name="Grigoriev I.V."/>
            <person name="Master E.R."/>
        </authorList>
    </citation>
    <scope>NUCLEOTIDE SEQUENCE [LARGE SCALE GENOMIC DNA]</scope>
    <source>
        <strain evidence="3 4">HHB-10118-sp</strain>
    </source>
</reference>
<keyword evidence="2" id="KW-0812">Transmembrane</keyword>
<feature type="compositionally biased region" description="Basic and acidic residues" evidence="1">
    <location>
        <begin position="340"/>
        <end position="355"/>
    </location>
</feature>
<feature type="compositionally biased region" description="Basic and acidic residues" evidence="1">
    <location>
        <begin position="402"/>
        <end position="411"/>
    </location>
</feature>
<dbReference type="GeneID" id="18912810"/>
<protein>
    <submittedName>
        <fullName evidence="3">Uncharacterized protein</fullName>
    </submittedName>
</protein>
<feature type="transmembrane region" description="Helical" evidence="2">
    <location>
        <begin position="1420"/>
        <end position="1441"/>
    </location>
</feature>
<feature type="region of interest" description="Disordered" evidence="1">
    <location>
        <begin position="1138"/>
        <end position="1220"/>
    </location>
</feature>
<feature type="region of interest" description="Disordered" evidence="1">
    <location>
        <begin position="431"/>
        <end position="550"/>
    </location>
</feature>
<evidence type="ECO:0000313" key="3">
    <source>
        <dbReference type="EMBL" id="EKM55553.1"/>
    </source>
</evidence>
<feature type="compositionally biased region" description="Polar residues" evidence="1">
    <location>
        <begin position="821"/>
        <end position="834"/>
    </location>
</feature>
<feature type="compositionally biased region" description="Basic and acidic residues" evidence="1">
    <location>
        <begin position="45"/>
        <end position="55"/>
    </location>
</feature>
<dbReference type="RefSeq" id="XP_007395876.1">
    <property type="nucleotide sequence ID" value="XM_007395814.1"/>
</dbReference>
<keyword evidence="4" id="KW-1185">Reference proteome</keyword>
<evidence type="ECO:0000313" key="4">
    <source>
        <dbReference type="Proteomes" id="UP000008370"/>
    </source>
</evidence>
<accession>K5VVI5</accession>
<dbReference type="EMBL" id="JH930472">
    <property type="protein sequence ID" value="EKM55553.1"/>
    <property type="molecule type" value="Genomic_DNA"/>
</dbReference>
<dbReference type="Proteomes" id="UP000008370">
    <property type="component" value="Unassembled WGS sequence"/>
</dbReference>